<dbReference type="Gene3D" id="3.40.605.10">
    <property type="entry name" value="Aldehyde Dehydrogenase, Chain A, domain 1"/>
    <property type="match status" value="1"/>
</dbReference>
<dbReference type="GO" id="GO:0008886">
    <property type="term" value="F:glyceraldehyde-3-phosphate dehydrogenase (NADP+) (non-phosphorylating) activity"/>
    <property type="evidence" value="ECO:0007669"/>
    <property type="project" value="UniProtKB-EC"/>
</dbReference>
<organism evidence="4 5">
    <name type="scientific">Cognatishimia activa</name>
    <dbReference type="NCBI Taxonomy" id="1715691"/>
    <lineage>
        <taxon>Bacteria</taxon>
        <taxon>Pseudomonadati</taxon>
        <taxon>Pseudomonadota</taxon>
        <taxon>Alphaproteobacteria</taxon>
        <taxon>Rhodobacterales</taxon>
        <taxon>Paracoccaceae</taxon>
        <taxon>Cognatishimia</taxon>
    </lineage>
</organism>
<accession>A0A0P1JD85</accession>
<dbReference type="InterPro" id="IPR016161">
    <property type="entry name" value="Ald_DH/histidinol_DH"/>
</dbReference>
<dbReference type="EC" id="1.2.1.9" evidence="4"/>
<keyword evidence="5" id="KW-1185">Reference proteome</keyword>
<sequence>MKMLLGGDWVNAQDGSVMEILNPSDQTVLDSVPSATKEDVDNAVAAALSAKSTMAAMPAHKRAEILETVSARITENRDHLVKLLNAENGKTFREIDGWEIDAAARIIKGYAEEAKRLFGHAMPLNGIPNLENSLALTVYQPKGVIAAIIPFNYPVELWSHKIAGGLAAGNCVITKAPDECPLAMLEISRYYEEAGLPAGAHQILTGRGEVVGARLAEIDGVDMVSMTGSTEVGRLVSAAASKTLKKVHLELGGSDATIICGDVDPQVAAEAVVAGRFTSGNGQICCAVKRVFVDQSIHQEVVDRVVALTRNLKVGDHTQPDTDVGPMITQRAADGVKAQIDQSVEEGATLLIGGEQHGQHINPAVFVDVPDDSTLLHEEVFGPVLPLIPFDGIEDAIAKVNNSIFGLQASIFTNDFKAIMNAGLKLEVGTVIVNHQTAMRIECLPFGGRKLSGNGVREGLMETLKDFSETKTIVLKDAFNVYETASA</sequence>
<evidence type="ECO:0000259" key="3">
    <source>
        <dbReference type="Pfam" id="PF00171"/>
    </source>
</evidence>
<dbReference type="STRING" id="1715691.TA5113_00641"/>
<comment type="similarity">
    <text evidence="1">Belongs to the aldehyde dehydrogenase family.</text>
</comment>
<dbReference type="Pfam" id="PF00171">
    <property type="entry name" value="Aldedh"/>
    <property type="match status" value="1"/>
</dbReference>
<protein>
    <submittedName>
        <fullName evidence="4">NADP-dependent glyceraldehyde-3-phosphate dehydrogenase</fullName>
        <ecNumber evidence="4">1.2.1.9</ecNumber>
    </submittedName>
</protein>
<dbReference type="InterPro" id="IPR015590">
    <property type="entry name" value="Aldehyde_DH_dom"/>
</dbReference>
<name>A0A0P1JD85_9RHOB</name>
<evidence type="ECO:0000256" key="1">
    <source>
        <dbReference type="ARBA" id="ARBA00009986"/>
    </source>
</evidence>
<evidence type="ECO:0000313" key="4">
    <source>
        <dbReference type="EMBL" id="CUK27350.1"/>
    </source>
</evidence>
<dbReference type="InterPro" id="IPR016162">
    <property type="entry name" value="Ald_DH_N"/>
</dbReference>
<dbReference type="OrthoDB" id="9812625at2"/>
<dbReference type="Proteomes" id="UP000051184">
    <property type="component" value="Unassembled WGS sequence"/>
</dbReference>
<dbReference type="InterPro" id="IPR016163">
    <property type="entry name" value="Ald_DH_C"/>
</dbReference>
<dbReference type="AlphaFoldDB" id="A0A0P1JD85"/>
<dbReference type="PANTHER" id="PTHR11699">
    <property type="entry name" value="ALDEHYDE DEHYDROGENASE-RELATED"/>
    <property type="match status" value="1"/>
</dbReference>
<keyword evidence="2 4" id="KW-0560">Oxidoreductase</keyword>
<dbReference type="RefSeq" id="WP_058316266.1">
    <property type="nucleotide sequence ID" value="NZ_CYTO01000007.1"/>
</dbReference>
<dbReference type="SUPFAM" id="SSF53720">
    <property type="entry name" value="ALDH-like"/>
    <property type="match status" value="1"/>
</dbReference>
<reference evidence="5" key="1">
    <citation type="submission" date="2015-09" db="EMBL/GenBank/DDBJ databases">
        <authorList>
            <person name="Rodrigo-Torres Lidia"/>
            <person name="Arahal R.David."/>
        </authorList>
    </citation>
    <scope>NUCLEOTIDE SEQUENCE [LARGE SCALE GENOMIC DNA]</scope>
    <source>
        <strain evidence="5">CECT 5114</strain>
    </source>
</reference>
<evidence type="ECO:0000313" key="5">
    <source>
        <dbReference type="Proteomes" id="UP000051184"/>
    </source>
</evidence>
<dbReference type="CDD" id="cd07078">
    <property type="entry name" value="ALDH"/>
    <property type="match status" value="1"/>
</dbReference>
<gene>
    <name evidence="4" type="primary">gapN</name>
    <name evidence="4" type="ORF">TA5114_03178</name>
</gene>
<feature type="domain" description="Aldehyde dehydrogenase" evidence="3">
    <location>
        <begin position="9"/>
        <end position="473"/>
    </location>
</feature>
<dbReference type="EMBL" id="CYUE01000022">
    <property type="protein sequence ID" value="CUK27350.1"/>
    <property type="molecule type" value="Genomic_DNA"/>
</dbReference>
<evidence type="ECO:0000256" key="2">
    <source>
        <dbReference type="ARBA" id="ARBA00023002"/>
    </source>
</evidence>
<dbReference type="FunFam" id="3.40.605.10:FF:000007">
    <property type="entry name" value="NAD/NADP-dependent betaine aldehyde dehydrogenase"/>
    <property type="match status" value="1"/>
</dbReference>
<dbReference type="Gene3D" id="3.40.309.10">
    <property type="entry name" value="Aldehyde Dehydrogenase, Chain A, domain 2"/>
    <property type="match status" value="1"/>
</dbReference>
<proteinExistence type="inferred from homology"/>